<reference evidence="1 2" key="1">
    <citation type="submission" date="2019-10" db="EMBL/GenBank/DDBJ databases">
        <authorList>
            <person name="Karimi E."/>
        </authorList>
    </citation>
    <scope>NUCLEOTIDE SEQUENCE [LARGE SCALE GENOMIC DNA]</scope>
    <source>
        <strain evidence="1">Sphingobacterium sp. 8BC</strain>
    </source>
</reference>
<protein>
    <submittedName>
        <fullName evidence="1">Uncharacterized protein</fullName>
    </submittedName>
</protein>
<name>A0A654DUT6_SPHMU</name>
<dbReference type="Proteomes" id="UP000432350">
    <property type="component" value="Unassembled WGS sequence"/>
</dbReference>
<accession>A0A654DUT6</accession>
<proteinExistence type="predicted"/>
<dbReference type="AlphaFoldDB" id="A0A654DUT6"/>
<gene>
    <name evidence="1" type="ORF">SPHINGO8BC_90360</name>
</gene>
<evidence type="ECO:0000313" key="2">
    <source>
        <dbReference type="Proteomes" id="UP000432350"/>
    </source>
</evidence>
<dbReference type="EMBL" id="CABWMV010000028">
    <property type="protein sequence ID" value="VXD08211.1"/>
    <property type="molecule type" value="Genomic_DNA"/>
</dbReference>
<evidence type="ECO:0000313" key="1">
    <source>
        <dbReference type="EMBL" id="VXD08211.1"/>
    </source>
</evidence>
<organism evidence="1 2">
    <name type="scientific">Sphingobacterium multivorum</name>
    <dbReference type="NCBI Taxonomy" id="28454"/>
    <lineage>
        <taxon>Bacteria</taxon>
        <taxon>Pseudomonadati</taxon>
        <taxon>Bacteroidota</taxon>
        <taxon>Sphingobacteriia</taxon>
        <taxon>Sphingobacteriales</taxon>
        <taxon>Sphingobacteriaceae</taxon>
        <taxon>Sphingobacterium</taxon>
    </lineage>
</organism>
<sequence length="38" mass="4575">MQKLLQTSNSERIHVLKIYAFTHILMKPTRYIPTRVFV</sequence>